<accession>A0AAN8NQZ4</accession>
<sequence>MGIIVQKSDAFMSNIIFGDVVKPLNGIAYDLTGRNHGGGSMRGTSWVVINADVPDSRRRTCRYQSDTVPGECGTHTGIFKWFVQQNYPNDNNDKCSRNLRKKAYVEIHFNLRPHAHIDIKTTTSKVSMTYI</sequence>
<dbReference type="EMBL" id="JAWJWE010000037">
    <property type="protein sequence ID" value="KAK6625562.1"/>
    <property type="molecule type" value="Genomic_DNA"/>
</dbReference>
<name>A0AAN8NQZ4_POLSC</name>
<protein>
    <submittedName>
        <fullName evidence="1">Uncharacterized protein</fullName>
    </submittedName>
</protein>
<dbReference type="AlphaFoldDB" id="A0AAN8NQZ4"/>
<proteinExistence type="predicted"/>
<dbReference type="Proteomes" id="UP001372834">
    <property type="component" value="Unassembled WGS sequence"/>
</dbReference>
<comment type="caution">
    <text evidence="1">The sequence shown here is derived from an EMBL/GenBank/DDBJ whole genome shotgun (WGS) entry which is preliminary data.</text>
</comment>
<gene>
    <name evidence="1" type="ORF">RUM43_005861</name>
</gene>
<organism evidence="1 2">
    <name type="scientific">Polyplax serrata</name>
    <name type="common">Common mouse louse</name>
    <dbReference type="NCBI Taxonomy" id="468196"/>
    <lineage>
        <taxon>Eukaryota</taxon>
        <taxon>Metazoa</taxon>
        <taxon>Ecdysozoa</taxon>
        <taxon>Arthropoda</taxon>
        <taxon>Hexapoda</taxon>
        <taxon>Insecta</taxon>
        <taxon>Pterygota</taxon>
        <taxon>Neoptera</taxon>
        <taxon>Paraneoptera</taxon>
        <taxon>Psocodea</taxon>
        <taxon>Troctomorpha</taxon>
        <taxon>Phthiraptera</taxon>
        <taxon>Anoplura</taxon>
        <taxon>Polyplacidae</taxon>
        <taxon>Polyplax</taxon>
    </lineage>
</organism>
<reference evidence="1 2" key="1">
    <citation type="submission" date="2023-10" db="EMBL/GenBank/DDBJ databases">
        <title>Genomes of two closely related lineages of the louse Polyplax serrata with different host specificities.</title>
        <authorList>
            <person name="Martinu J."/>
            <person name="Tarabai H."/>
            <person name="Stefka J."/>
            <person name="Hypsa V."/>
        </authorList>
    </citation>
    <scope>NUCLEOTIDE SEQUENCE [LARGE SCALE GENOMIC DNA]</scope>
    <source>
        <strain evidence="1">HR10_N</strain>
    </source>
</reference>
<evidence type="ECO:0000313" key="1">
    <source>
        <dbReference type="EMBL" id="KAK6625562.1"/>
    </source>
</evidence>
<evidence type="ECO:0000313" key="2">
    <source>
        <dbReference type="Proteomes" id="UP001372834"/>
    </source>
</evidence>